<dbReference type="AlphaFoldDB" id="A0A1B1BPW2"/>
<gene>
    <name evidence="1" type="ORF">PA27867_3717</name>
</gene>
<sequence length="127" mass="13585">MKRISYAGGSILTGDDVAQALLDYVTEHSSGDASVAVNILVQEPDGTTRTHTLVLGPATELDVADVAEESLAGELELFPLPVFPASRVLAVEEPSAEGEAEAEIRAKDFNRAVEEIDQGEDRGRYDQ</sequence>
<keyword evidence="2" id="KW-1185">Reference proteome</keyword>
<dbReference type="KEGG" id="cart:PA27867_3717"/>
<reference evidence="1 2" key="1">
    <citation type="submission" date="2016-06" db="EMBL/GenBank/DDBJ databases">
        <title>Genome sequencing of Cryobacterium arcticum PAMC 27867.</title>
        <authorList>
            <person name="Lee J."/>
            <person name="Kim O.-S."/>
        </authorList>
    </citation>
    <scope>NUCLEOTIDE SEQUENCE [LARGE SCALE GENOMIC DNA]</scope>
    <source>
        <strain evidence="1 2">PAMC 27867</strain>
    </source>
</reference>
<dbReference type="RefSeq" id="WP_066598548.1">
    <property type="nucleotide sequence ID" value="NZ_CP016282.1"/>
</dbReference>
<evidence type="ECO:0000313" key="1">
    <source>
        <dbReference type="EMBL" id="ANP74634.1"/>
    </source>
</evidence>
<dbReference type="Proteomes" id="UP000092582">
    <property type="component" value="Chromosome 1"/>
</dbReference>
<evidence type="ECO:0000313" key="2">
    <source>
        <dbReference type="Proteomes" id="UP000092582"/>
    </source>
</evidence>
<accession>A0A1B1BPW2</accession>
<dbReference type="OrthoDB" id="5120909at2"/>
<protein>
    <submittedName>
        <fullName evidence="1">Uncharacterized protein</fullName>
    </submittedName>
</protein>
<dbReference type="STRING" id="670052.PA27867_3717"/>
<name>A0A1B1BPW2_9MICO</name>
<dbReference type="EMBL" id="CP016282">
    <property type="protein sequence ID" value="ANP74634.1"/>
    <property type="molecule type" value="Genomic_DNA"/>
</dbReference>
<proteinExistence type="predicted"/>
<organism evidence="1 2">
    <name type="scientific">Cryobacterium arcticum</name>
    <dbReference type="NCBI Taxonomy" id="670052"/>
    <lineage>
        <taxon>Bacteria</taxon>
        <taxon>Bacillati</taxon>
        <taxon>Actinomycetota</taxon>
        <taxon>Actinomycetes</taxon>
        <taxon>Micrococcales</taxon>
        <taxon>Microbacteriaceae</taxon>
        <taxon>Cryobacterium</taxon>
    </lineage>
</organism>